<accession>A0A8S5UIQ7</accession>
<reference evidence="2" key="1">
    <citation type="journal article" date="2021" name="Proc. Natl. Acad. Sci. U.S.A.">
        <title>A Catalog of Tens of Thousands of Viruses from Human Metagenomes Reveals Hidden Associations with Chronic Diseases.</title>
        <authorList>
            <person name="Tisza M.J."/>
            <person name="Buck C.B."/>
        </authorList>
    </citation>
    <scope>NUCLEOTIDE SEQUENCE</scope>
    <source>
        <strain evidence="2">Ctu2j3</strain>
    </source>
</reference>
<dbReference type="EMBL" id="BK016090">
    <property type="protein sequence ID" value="DAF94282.1"/>
    <property type="molecule type" value="Genomic_DNA"/>
</dbReference>
<proteinExistence type="predicted"/>
<sequence length="141" mass="16036">MVSCSCADFRYRWEVALNRKVAAEIEYSNGELPVIRNPSMRTSSCKHLFKLYETIKPHLPARRADDKTPPIAPPKVGTAPSELRRAEAEREARMRQAMKVQPVRIQAPVNIQRSAKPGRKQSTLPRSVQSSVAAMKQRRNR</sequence>
<feature type="region of interest" description="Disordered" evidence="1">
    <location>
        <begin position="60"/>
        <end position="141"/>
    </location>
</feature>
<dbReference type="EMBL" id="BK016090">
    <property type="protein sequence ID" value="DAF94129.1"/>
    <property type="molecule type" value="Genomic_DNA"/>
</dbReference>
<feature type="compositionally biased region" description="Polar residues" evidence="1">
    <location>
        <begin position="120"/>
        <end position="132"/>
    </location>
</feature>
<name>A0A8S5UIQ7_9CAUD</name>
<evidence type="ECO:0000256" key="1">
    <source>
        <dbReference type="SAM" id="MobiDB-lite"/>
    </source>
</evidence>
<protein>
    <submittedName>
        <fullName evidence="2">Uncharacterized protein</fullName>
    </submittedName>
</protein>
<evidence type="ECO:0000313" key="2">
    <source>
        <dbReference type="EMBL" id="DAF94282.1"/>
    </source>
</evidence>
<organism evidence="2">
    <name type="scientific">Myoviridae sp. ctu2j3</name>
    <dbReference type="NCBI Taxonomy" id="2825197"/>
    <lineage>
        <taxon>Viruses</taxon>
        <taxon>Duplodnaviria</taxon>
        <taxon>Heunggongvirae</taxon>
        <taxon>Uroviricota</taxon>
        <taxon>Caudoviricetes</taxon>
    </lineage>
</organism>
<feature type="compositionally biased region" description="Basic and acidic residues" evidence="1">
    <location>
        <begin position="82"/>
        <end position="94"/>
    </location>
</feature>